<accession>A0A1S3HCP6</accession>
<evidence type="ECO:0000256" key="5">
    <source>
        <dbReference type="ARBA" id="ARBA00023136"/>
    </source>
</evidence>
<dbReference type="AlphaFoldDB" id="A0A1S3HCP6"/>
<feature type="transmembrane region" description="Helical" evidence="6">
    <location>
        <begin position="12"/>
        <end position="39"/>
    </location>
</feature>
<evidence type="ECO:0000256" key="6">
    <source>
        <dbReference type="SAM" id="Phobius"/>
    </source>
</evidence>
<feature type="transmembrane region" description="Helical" evidence="6">
    <location>
        <begin position="146"/>
        <end position="169"/>
    </location>
</feature>
<dbReference type="GO" id="GO:0005741">
    <property type="term" value="C:mitochondrial outer membrane"/>
    <property type="evidence" value="ECO:0007669"/>
    <property type="project" value="TreeGrafter"/>
</dbReference>
<dbReference type="RefSeq" id="XP_013383796.1">
    <property type="nucleotide sequence ID" value="XM_013528342.1"/>
</dbReference>
<protein>
    <submittedName>
        <fullName evidence="9">Translocator protein isoform X1</fullName>
    </submittedName>
    <submittedName>
        <fullName evidence="8">Translocator protein-like isoform X2</fullName>
    </submittedName>
</protein>
<evidence type="ECO:0000256" key="4">
    <source>
        <dbReference type="ARBA" id="ARBA00022989"/>
    </source>
</evidence>
<dbReference type="PIRSF" id="PIRSF005859">
    <property type="entry name" value="PBR"/>
    <property type="match status" value="1"/>
</dbReference>
<feature type="transmembrane region" description="Helical" evidence="6">
    <location>
        <begin position="120"/>
        <end position="140"/>
    </location>
</feature>
<proteinExistence type="inferred from homology"/>
<dbReference type="CDD" id="cd15904">
    <property type="entry name" value="TSPO_MBR"/>
    <property type="match status" value="1"/>
</dbReference>
<dbReference type="STRING" id="7574.A0A1S3HCP6"/>
<keyword evidence="4 6" id="KW-1133">Transmembrane helix</keyword>
<dbReference type="Proteomes" id="UP000085678">
    <property type="component" value="Unplaced"/>
</dbReference>
<reference evidence="8 9" key="2">
    <citation type="submission" date="2025-04" db="UniProtKB">
        <authorList>
            <consortium name="RefSeq"/>
        </authorList>
    </citation>
    <scope>IDENTIFICATION</scope>
    <source>
        <tissue evidence="8">Gonads</tissue>
    </source>
</reference>
<dbReference type="PANTHER" id="PTHR10057">
    <property type="entry name" value="PERIPHERAL-TYPE BENZODIAZEPINE RECEPTOR"/>
    <property type="match status" value="1"/>
</dbReference>
<evidence type="ECO:0000256" key="3">
    <source>
        <dbReference type="ARBA" id="ARBA00022692"/>
    </source>
</evidence>
<comment type="similarity">
    <text evidence="2">Belongs to the TspO/BZRP family.</text>
</comment>
<evidence type="ECO:0000313" key="7">
    <source>
        <dbReference type="Proteomes" id="UP000085678"/>
    </source>
</evidence>
<name>A0A1S3HCP6_LINAN</name>
<dbReference type="KEGG" id="lak:106154097"/>
<dbReference type="InterPro" id="IPR038330">
    <property type="entry name" value="TspO/MBR-related_sf"/>
</dbReference>
<feature type="transmembrane region" description="Helical" evidence="6">
    <location>
        <begin position="93"/>
        <end position="113"/>
    </location>
</feature>
<evidence type="ECO:0000313" key="8">
    <source>
        <dbReference type="RefSeq" id="XP_013383796.1"/>
    </source>
</evidence>
<reference evidence="9" key="1">
    <citation type="journal article" date="2015" name="Nat. Commun.">
        <title>The Lingula genome provides insights into brachiopod evolution and the origin of phosphate biomineralization.</title>
        <authorList>
            <person name="Luo Y.J."/>
            <person name="Takeuchi T."/>
            <person name="Koyanagi R."/>
            <person name="Yamada L."/>
            <person name="Kanda M."/>
            <person name="Khalturina M."/>
            <person name="Fujie M."/>
            <person name="Yamasaki S.I."/>
            <person name="Endo K."/>
            <person name="Satoh N."/>
        </authorList>
    </citation>
    <scope>NUCLEOTIDE SEQUENCE</scope>
</reference>
<keyword evidence="7" id="KW-1185">Reference proteome</keyword>
<feature type="transmembrane region" description="Helical" evidence="6">
    <location>
        <begin position="60"/>
        <end position="81"/>
    </location>
</feature>
<dbReference type="PANTHER" id="PTHR10057:SF0">
    <property type="entry name" value="TRANSLOCATOR PROTEIN"/>
    <property type="match status" value="1"/>
</dbReference>
<dbReference type="InterPro" id="IPR004307">
    <property type="entry name" value="TspO_MBR"/>
</dbReference>
<gene>
    <name evidence="9" type="primary">LOC106154097</name>
    <name evidence="8" type="synonym">LOC106154096</name>
</gene>
<dbReference type="Gene3D" id="1.20.1260.100">
    <property type="entry name" value="TspO/MBR protein"/>
    <property type="match status" value="1"/>
</dbReference>
<sequence length="178" mass="19717">MTFVIDMSSLAMASWSALLPPVAFSLFPHIGGIAGTFFTRPTLKNWFKDLKKPAWTPPNWVFAPVWTTLYTGMGYASYLVYRDGNGFKGDAAGALALYGTQLALNWAWTPIFFGARKMGLGALEIVTTAGCVAGCIYMFWGINKNASYLMMPYLAWLCLASSINIWVWMNNKPAVKNE</sequence>
<dbReference type="GO" id="GO:0033013">
    <property type="term" value="P:tetrapyrrole metabolic process"/>
    <property type="evidence" value="ECO:0007669"/>
    <property type="project" value="UniProtKB-ARBA"/>
</dbReference>
<dbReference type="Pfam" id="PF03073">
    <property type="entry name" value="TspO_MBR"/>
    <property type="match status" value="1"/>
</dbReference>
<evidence type="ECO:0000256" key="1">
    <source>
        <dbReference type="ARBA" id="ARBA00004141"/>
    </source>
</evidence>
<organism evidence="7 9">
    <name type="scientific">Lingula anatina</name>
    <name type="common">Brachiopod</name>
    <name type="synonym">Lingula unguis</name>
    <dbReference type="NCBI Taxonomy" id="7574"/>
    <lineage>
        <taxon>Eukaryota</taxon>
        <taxon>Metazoa</taxon>
        <taxon>Spiralia</taxon>
        <taxon>Lophotrochozoa</taxon>
        <taxon>Brachiopoda</taxon>
        <taxon>Linguliformea</taxon>
        <taxon>Lingulata</taxon>
        <taxon>Lingulida</taxon>
        <taxon>Linguloidea</taxon>
        <taxon>Lingulidae</taxon>
        <taxon>Lingula</taxon>
    </lineage>
</organism>
<evidence type="ECO:0000256" key="2">
    <source>
        <dbReference type="ARBA" id="ARBA00007524"/>
    </source>
</evidence>
<dbReference type="OrthoDB" id="8841220at2759"/>
<evidence type="ECO:0000313" key="9">
    <source>
        <dbReference type="RefSeq" id="XP_013383798.1"/>
    </source>
</evidence>
<dbReference type="FunFam" id="1.20.1260.100:FF:000001">
    <property type="entry name" value="translocator protein 2"/>
    <property type="match status" value="1"/>
</dbReference>
<comment type="subcellular location">
    <subcellularLocation>
        <location evidence="1">Membrane</location>
        <topology evidence="1">Multi-pass membrane protein</topology>
    </subcellularLocation>
</comment>
<dbReference type="GeneID" id="106154096"/>
<dbReference type="GeneID" id="106154097"/>
<keyword evidence="3 6" id="KW-0812">Transmembrane</keyword>
<keyword evidence="5 6" id="KW-0472">Membrane</keyword>
<dbReference type="RefSeq" id="XP_013383798.1">
    <property type="nucleotide sequence ID" value="XM_013528344.1"/>
</dbReference>